<accession>W0VAI2</accession>
<name>W0VAI2_9BURK</name>
<dbReference type="PATRIC" id="fig|1349767.4.peg.847"/>
<sequence>MAPHAALICVTVSWPVPADTSLNERVAIMSKFLLPVLFLALPLTLSACASFSSPDDPQKDGQYVSLVNRLTWINPLSGKRDGLRSSWPLKKLQGGKEYFPLAQIRQCDAAGACAWGVMSAQRKVTFFSYVLGGLQLDVTLLTDIARRQEVHQPGFDAVMAIPSDVGALSARSELARSFKLRYGEVQRIDLDYGVRFEVCALRYDAGGRALDMCDIDHL</sequence>
<dbReference type="KEGG" id="jag:GJA_4283"/>
<dbReference type="EMBL" id="HG322949">
    <property type="protein sequence ID" value="CDG84891.1"/>
    <property type="molecule type" value="Genomic_DNA"/>
</dbReference>
<protein>
    <submittedName>
        <fullName evidence="1">Uncharacterized protein</fullName>
    </submittedName>
</protein>
<keyword evidence="2" id="KW-1185">Reference proteome</keyword>
<dbReference type="AlphaFoldDB" id="W0VAI2"/>
<dbReference type="STRING" id="1349767.GJA_4283"/>
<reference evidence="1 2" key="1">
    <citation type="journal article" date="2015" name="Genome Announc.">
        <title>Genome Sequence of Mushroom Soft-Rot Pathogen Janthinobacterium agaricidamnosum.</title>
        <authorList>
            <person name="Graupner K."/>
            <person name="Lackner G."/>
            <person name="Hertweck C."/>
        </authorList>
    </citation>
    <scope>NUCLEOTIDE SEQUENCE [LARGE SCALE GENOMIC DNA]</scope>
    <source>
        <strain evidence="2">NBRC 102515 / DSM 9628</strain>
    </source>
</reference>
<dbReference type="HOGENOM" id="CLU_1265525_0_0_4"/>
<dbReference type="Proteomes" id="UP000027604">
    <property type="component" value="Chromosome I"/>
</dbReference>
<proteinExistence type="predicted"/>
<gene>
    <name evidence="1" type="ORF">GJA_4283</name>
</gene>
<evidence type="ECO:0000313" key="1">
    <source>
        <dbReference type="EMBL" id="CDG84891.1"/>
    </source>
</evidence>
<organism evidence="1 2">
    <name type="scientific">Janthinobacterium agaricidamnosum NBRC 102515 = DSM 9628</name>
    <dbReference type="NCBI Taxonomy" id="1349767"/>
    <lineage>
        <taxon>Bacteria</taxon>
        <taxon>Pseudomonadati</taxon>
        <taxon>Pseudomonadota</taxon>
        <taxon>Betaproteobacteria</taxon>
        <taxon>Burkholderiales</taxon>
        <taxon>Oxalobacteraceae</taxon>
        <taxon>Janthinobacterium</taxon>
    </lineage>
</organism>
<evidence type="ECO:0000313" key="2">
    <source>
        <dbReference type="Proteomes" id="UP000027604"/>
    </source>
</evidence>